<keyword evidence="3" id="KW-1185">Reference proteome</keyword>
<evidence type="ECO:0000313" key="2">
    <source>
        <dbReference type="EMBL" id="POM72010.1"/>
    </source>
</evidence>
<feature type="transmembrane region" description="Helical" evidence="1">
    <location>
        <begin position="632"/>
        <end position="653"/>
    </location>
</feature>
<feature type="transmembrane region" description="Helical" evidence="1">
    <location>
        <begin position="553"/>
        <end position="570"/>
    </location>
</feature>
<dbReference type="AlphaFoldDB" id="A0A2P4Y2I3"/>
<accession>A0A2P4Y2I3</accession>
<evidence type="ECO:0008006" key="4">
    <source>
        <dbReference type="Google" id="ProtNLM"/>
    </source>
</evidence>
<evidence type="ECO:0000256" key="1">
    <source>
        <dbReference type="SAM" id="Phobius"/>
    </source>
</evidence>
<evidence type="ECO:0000313" key="3">
    <source>
        <dbReference type="Proteomes" id="UP000237271"/>
    </source>
</evidence>
<keyword evidence="1" id="KW-0812">Transmembrane</keyword>
<reference evidence="2 3" key="1">
    <citation type="journal article" date="2017" name="Genome Biol. Evol.">
        <title>Phytophthora megakarya and P. palmivora, closely related causal agents of cacao black pod rot, underwent increases in genome sizes and gene numbers by different mechanisms.</title>
        <authorList>
            <person name="Ali S.S."/>
            <person name="Shao J."/>
            <person name="Lary D.J."/>
            <person name="Kronmiller B."/>
            <person name="Shen D."/>
            <person name="Strem M.D."/>
            <person name="Amoako-Attah I."/>
            <person name="Akrofi A.Y."/>
            <person name="Begoude B.A."/>
            <person name="Ten Hoopen G.M."/>
            <person name="Coulibaly K."/>
            <person name="Kebe B.I."/>
            <person name="Melnick R.L."/>
            <person name="Guiltinan M.J."/>
            <person name="Tyler B.M."/>
            <person name="Meinhardt L.W."/>
            <person name="Bailey B.A."/>
        </authorList>
    </citation>
    <scope>NUCLEOTIDE SEQUENCE [LARGE SCALE GENOMIC DNA]</scope>
    <source>
        <strain evidence="3">sbr112.9</strain>
    </source>
</reference>
<sequence>MCILVGIPTVLIDTQTRIILLGTNSTQTAIMGALGMSIMEITLRAGKAALVIMEIRRRKAGQKRTAASTLQQRTILEMFVRNSRITSVPETRMKPRPSMSTGLSEFELWRRQMQAFHTAELNADMYAEYISIGCSTSILFFYGSHPHYSLLRQTVSPDTPEVDVMAWRVSQLSMLVVQIGIEVIVDYLSIVFEIVIGVEFDHVKNLGSFLAALFMVAAVMNITISIVWAAFAFCTVILVSFLPLMLSLRFLDAPNQAPTTWYCFKRLVRATFLYFAVAVVAVITFGYLVTYLVHLEPTIIKYKIDNYADNLSLLTYFAGIIREIKKIFYEETCQGRERLHMKRKSSRKRSVVSSKVRTVIAPQPSAATLIQYHTPTFWQSYIKQLPTSAPPIIATAFVHILSQQRIVERGSTAMTIFFIGGIALKLGIQELAKHYIVKKRVRSTRIMCVLVGVPTVLIDTQARVILIGSSNTQTAFLGVLGMALLEISFRVAKTKFVQWTIYQREVMLTRENEVVQCTVSPTRPSLSSTHLEFEMWRRQVQSFHTAELNADMYAEYIAIGCSASILFFFGNHPRYSMLRQSNTTSAIVDLSAWRLNQMYMLGFQLGVEVAVDYISIVLEMTFGLEFDHIQNLSSFLAVLFMVTAVMNITISAAT</sequence>
<feature type="transmembrane region" description="Helical" evidence="1">
    <location>
        <begin position="206"/>
        <end position="224"/>
    </location>
</feature>
<dbReference type="EMBL" id="NCKW01006377">
    <property type="protein sequence ID" value="POM72010.1"/>
    <property type="molecule type" value="Genomic_DNA"/>
</dbReference>
<dbReference type="OrthoDB" id="101428at2759"/>
<dbReference type="Proteomes" id="UP000237271">
    <property type="component" value="Unassembled WGS sequence"/>
</dbReference>
<gene>
    <name evidence="2" type="ORF">PHPALM_11348</name>
</gene>
<name>A0A2P4Y2I3_9STRA</name>
<comment type="caution">
    <text evidence="2">The sequence shown here is derived from an EMBL/GenBank/DDBJ whole genome shotgun (WGS) entry which is preliminary data.</text>
</comment>
<feature type="transmembrane region" description="Helical" evidence="1">
    <location>
        <begin position="231"/>
        <end position="251"/>
    </location>
</feature>
<feature type="transmembrane region" description="Helical" evidence="1">
    <location>
        <begin position="175"/>
        <end position="200"/>
    </location>
</feature>
<keyword evidence="1" id="KW-1133">Transmembrane helix</keyword>
<organism evidence="2 3">
    <name type="scientific">Phytophthora palmivora</name>
    <dbReference type="NCBI Taxonomy" id="4796"/>
    <lineage>
        <taxon>Eukaryota</taxon>
        <taxon>Sar</taxon>
        <taxon>Stramenopiles</taxon>
        <taxon>Oomycota</taxon>
        <taxon>Peronosporomycetes</taxon>
        <taxon>Peronosporales</taxon>
        <taxon>Peronosporaceae</taxon>
        <taxon>Phytophthora</taxon>
    </lineage>
</organism>
<feature type="transmembrane region" description="Helical" evidence="1">
    <location>
        <begin position="271"/>
        <end position="293"/>
    </location>
</feature>
<protein>
    <recommendedName>
        <fullName evidence="4">Transmembrane protein</fullName>
    </recommendedName>
</protein>
<proteinExistence type="predicted"/>
<keyword evidence="1" id="KW-0472">Membrane</keyword>